<reference evidence="2 3" key="1">
    <citation type="submission" date="2015-06" db="EMBL/GenBank/DDBJ databases">
        <title>Genome sequence of Pseudoalteromonas aliena.</title>
        <authorList>
            <person name="Xie B.-B."/>
            <person name="Rong J.-C."/>
            <person name="Qin Q.-L."/>
            <person name="Zhang Y.-Z."/>
        </authorList>
    </citation>
    <scope>NUCLEOTIDE SEQUENCE [LARGE SCALE GENOMIC DNA]</scope>
    <source>
        <strain evidence="2 3">SW19</strain>
    </source>
</reference>
<evidence type="ECO:0000313" key="3">
    <source>
        <dbReference type="Proteomes" id="UP000648482"/>
    </source>
</evidence>
<dbReference type="Proteomes" id="UP000648482">
    <property type="component" value="Unassembled WGS sequence"/>
</dbReference>
<dbReference type="InterPro" id="IPR039523">
    <property type="entry name" value="RimK-rel_E_lig_ATP-grasp"/>
</dbReference>
<evidence type="ECO:0000259" key="1">
    <source>
        <dbReference type="Pfam" id="PF14397"/>
    </source>
</evidence>
<keyword evidence="3" id="KW-1185">Reference proteome</keyword>
<name>A0ABR9DYS8_9GAMM</name>
<comment type="caution">
    <text evidence="2">The sequence shown here is derived from an EMBL/GenBank/DDBJ whole genome shotgun (WGS) entry which is preliminary data.</text>
</comment>
<dbReference type="EMBL" id="AQGU01000025">
    <property type="protein sequence ID" value="MBE0359504.1"/>
    <property type="molecule type" value="Genomic_DNA"/>
</dbReference>
<gene>
    <name evidence="2" type="ORF">PALI_a0771</name>
</gene>
<protein>
    <recommendedName>
        <fullName evidence="1">Alpha-L-glutamate ligase-related protein ATP-grasp domain-containing protein</fullName>
    </recommendedName>
</protein>
<dbReference type="SUPFAM" id="SSF56059">
    <property type="entry name" value="Glutathione synthetase ATP-binding domain-like"/>
    <property type="match status" value="1"/>
</dbReference>
<evidence type="ECO:0000313" key="2">
    <source>
        <dbReference type="EMBL" id="MBE0359504.1"/>
    </source>
</evidence>
<accession>A0ABR9DYS8</accession>
<sequence length="380" mass="43453">MFNIINKSRVTYFYNEFIIKMFRDKERKPLLQQIKELYLLARAIKYWPHNYFKYDGYKKNKSLDEVKLYSTGLLFAQFRQDYINDCRYTVFADDKFLFHKLMADAGIPTAKLINVISHNAFTNEYKGLNSVNAEVILNAITADAIVIKPVIDSQQGAGVNVINVNTNIAKKFEVSGDTYDSTELLKKLFSEYSGSYLIEEKIQQHSFNHRLYPEAVNTIRVDSLLAKSGEVIINSAYLRIGRNGRKVDNWSGKQGGIGVNVNIQTGALSSQGIDYCKNLYSEHPDTGVSFSGLEIPYWDEIINMVKEAALQFPNVRSLGWDIVLIENGPLILEVNGDYDILAQQTCTQAFGKNNLFYSELISYSENTEYFKHYAINHQHL</sequence>
<feature type="domain" description="Alpha-L-glutamate ligase-related protein ATP-grasp" evidence="1">
    <location>
        <begin position="83"/>
        <end position="342"/>
    </location>
</feature>
<proteinExistence type="predicted"/>
<organism evidence="2 3">
    <name type="scientific">Pseudoalteromonas aliena SW19</name>
    <dbReference type="NCBI Taxonomy" id="1314866"/>
    <lineage>
        <taxon>Bacteria</taxon>
        <taxon>Pseudomonadati</taxon>
        <taxon>Pseudomonadota</taxon>
        <taxon>Gammaproteobacteria</taxon>
        <taxon>Alteromonadales</taxon>
        <taxon>Pseudoalteromonadaceae</taxon>
        <taxon>Pseudoalteromonas</taxon>
    </lineage>
</organism>
<dbReference type="RefSeq" id="WP_193155605.1">
    <property type="nucleotide sequence ID" value="NZ_AQGU01000025.1"/>
</dbReference>
<dbReference type="Pfam" id="PF14397">
    <property type="entry name" value="ATPgrasp_ST"/>
    <property type="match status" value="1"/>
</dbReference>